<dbReference type="Gene3D" id="2.40.10.10">
    <property type="entry name" value="Trypsin-like serine proteases"/>
    <property type="match status" value="1"/>
</dbReference>
<accession>A0A443RZ55</accession>
<dbReference type="STRING" id="299467.A0A443RZ55"/>
<dbReference type="GO" id="GO:0004252">
    <property type="term" value="F:serine-type endopeptidase activity"/>
    <property type="evidence" value="ECO:0007669"/>
    <property type="project" value="InterPro"/>
</dbReference>
<dbReference type="InterPro" id="IPR001254">
    <property type="entry name" value="Trypsin_dom"/>
</dbReference>
<evidence type="ECO:0000313" key="5">
    <source>
        <dbReference type="Proteomes" id="UP000288716"/>
    </source>
</evidence>
<evidence type="ECO:0000256" key="1">
    <source>
        <dbReference type="ARBA" id="ARBA00023157"/>
    </source>
</evidence>
<gene>
    <name evidence="4" type="ORF">B4U80_05617</name>
</gene>
<dbReference type="PANTHER" id="PTHR24256">
    <property type="entry name" value="TRYPTASE-RELATED"/>
    <property type="match status" value="1"/>
</dbReference>
<dbReference type="Pfam" id="PF00089">
    <property type="entry name" value="Trypsin"/>
    <property type="match status" value="1"/>
</dbReference>
<dbReference type="SUPFAM" id="SSF50494">
    <property type="entry name" value="Trypsin-like serine proteases"/>
    <property type="match status" value="1"/>
</dbReference>
<dbReference type="InterPro" id="IPR043504">
    <property type="entry name" value="Peptidase_S1_PA_chymotrypsin"/>
</dbReference>
<dbReference type="OrthoDB" id="5597713at2759"/>
<keyword evidence="1" id="KW-1015">Disulfide bond</keyword>
<comment type="caution">
    <text evidence="4">The sequence shown here is derived from an EMBL/GenBank/DDBJ whole genome shotgun (WGS) entry which is preliminary data.</text>
</comment>
<reference evidence="4 5" key="1">
    <citation type="journal article" date="2018" name="Gigascience">
        <title>Genomes of trombidid mites reveal novel predicted allergens and laterally-transferred genes associated with secondary metabolism.</title>
        <authorList>
            <person name="Dong X."/>
            <person name="Chaisiri K."/>
            <person name="Xia D."/>
            <person name="Armstrong S.D."/>
            <person name="Fang Y."/>
            <person name="Donnelly M.J."/>
            <person name="Kadowaki T."/>
            <person name="McGarry J.W."/>
            <person name="Darby A.C."/>
            <person name="Makepeace B.L."/>
        </authorList>
    </citation>
    <scope>NUCLEOTIDE SEQUENCE [LARGE SCALE GENOMIC DNA]</scope>
    <source>
        <strain evidence="4">UoL-UT</strain>
    </source>
</reference>
<evidence type="ECO:0000313" key="4">
    <source>
        <dbReference type="EMBL" id="RWS20540.1"/>
    </source>
</evidence>
<keyword evidence="5" id="KW-1185">Reference proteome</keyword>
<evidence type="ECO:0000256" key="2">
    <source>
        <dbReference type="ARBA" id="ARBA00024195"/>
    </source>
</evidence>
<keyword evidence="4" id="KW-0378">Hydrolase</keyword>
<evidence type="ECO:0000259" key="3">
    <source>
        <dbReference type="PROSITE" id="PS50240"/>
    </source>
</evidence>
<name>A0A443RZ55_9ACAR</name>
<dbReference type="VEuPathDB" id="VectorBase:LDEU011500"/>
<proteinExistence type="inferred from homology"/>
<dbReference type="AlphaFoldDB" id="A0A443RZ55"/>
<dbReference type="Proteomes" id="UP000288716">
    <property type="component" value="Unassembled WGS sequence"/>
</dbReference>
<comment type="similarity">
    <text evidence="2">Belongs to the peptidase S1 family. CLIP subfamily.</text>
</comment>
<dbReference type="PROSITE" id="PS50240">
    <property type="entry name" value="TRYPSIN_DOM"/>
    <property type="match status" value="1"/>
</dbReference>
<dbReference type="InterPro" id="IPR009003">
    <property type="entry name" value="Peptidase_S1_PA"/>
</dbReference>
<feature type="domain" description="Peptidase S1" evidence="3">
    <location>
        <begin position="1"/>
        <end position="209"/>
    </location>
</feature>
<organism evidence="4 5">
    <name type="scientific">Leptotrombidium deliense</name>
    <dbReference type="NCBI Taxonomy" id="299467"/>
    <lineage>
        <taxon>Eukaryota</taxon>
        <taxon>Metazoa</taxon>
        <taxon>Ecdysozoa</taxon>
        <taxon>Arthropoda</taxon>
        <taxon>Chelicerata</taxon>
        <taxon>Arachnida</taxon>
        <taxon>Acari</taxon>
        <taxon>Acariformes</taxon>
        <taxon>Trombidiformes</taxon>
        <taxon>Prostigmata</taxon>
        <taxon>Anystina</taxon>
        <taxon>Parasitengona</taxon>
        <taxon>Trombiculoidea</taxon>
        <taxon>Trombiculidae</taxon>
        <taxon>Leptotrombidium</taxon>
    </lineage>
</organism>
<dbReference type="SMART" id="SM00020">
    <property type="entry name" value="Tryp_SPc"/>
    <property type="match status" value="1"/>
</dbReference>
<dbReference type="EMBL" id="NCKV01016958">
    <property type="protein sequence ID" value="RWS20540.1"/>
    <property type="molecule type" value="Genomic_DNA"/>
</dbReference>
<protein>
    <submittedName>
        <fullName evidence="4">Serine protease 14-like protein</fullName>
    </submittedName>
</protein>
<sequence>MNGLVSVAQLSLAKSGFLLQHTAVEVGNVKGIAGATIISRKSDSGIDIFFDKKIIHESFELKNRGVINDIALLHLNESVIFSEKTDIRAICLPPKNHFTNRTTASILFHEDKDEENDKVSFSLVDKINNTFCHGLLKENYLENVLFCAGHRRASSSCLKDTGGPFMESKNYRNYVTGIVSYECRCHSSYGLTVFTNVSYFVPWIEKQTNITSFNPMTEVKSNKVQ</sequence>
<keyword evidence="4" id="KW-0645">Protease</keyword>
<dbReference type="GO" id="GO:0006508">
    <property type="term" value="P:proteolysis"/>
    <property type="evidence" value="ECO:0007669"/>
    <property type="project" value="UniProtKB-KW"/>
</dbReference>
<dbReference type="InterPro" id="IPR051487">
    <property type="entry name" value="Ser/Thr_Proteases_Immune/Dev"/>
</dbReference>